<protein>
    <recommendedName>
        <fullName evidence="2">Cyanovirin-N domain-containing protein</fullName>
    </recommendedName>
</protein>
<dbReference type="InterPro" id="IPR011058">
    <property type="entry name" value="Cyanovirin-N"/>
</dbReference>
<feature type="domain" description="Cyanovirin-N" evidence="2">
    <location>
        <begin position="20"/>
        <end position="121"/>
    </location>
</feature>
<evidence type="ECO:0000313" key="4">
    <source>
        <dbReference type="Proteomes" id="UP001370758"/>
    </source>
</evidence>
<reference evidence="3 4" key="1">
    <citation type="submission" date="2023-08" db="EMBL/GenBank/DDBJ databases">
        <authorList>
            <person name="Palmer J.M."/>
        </authorList>
    </citation>
    <scope>NUCLEOTIDE SEQUENCE [LARGE SCALE GENOMIC DNA]</scope>
    <source>
        <strain evidence="3 4">TWF481</strain>
    </source>
</reference>
<keyword evidence="1" id="KW-0732">Signal</keyword>
<organism evidence="3 4">
    <name type="scientific">Arthrobotrys musiformis</name>
    <dbReference type="NCBI Taxonomy" id="47236"/>
    <lineage>
        <taxon>Eukaryota</taxon>
        <taxon>Fungi</taxon>
        <taxon>Dikarya</taxon>
        <taxon>Ascomycota</taxon>
        <taxon>Pezizomycotina</taxon>
        <taxon>Orbiliomycetes</taxon>
        <taxon>Orbiliales</taxon>
        <taxon>Orbiliaceae</taxon>
        <taxon>Arthrobotrys</taxon>
    </lineage>
</organism>
<evidence type="ECO:0000256" key="1">
    <source>
        <dbReference type="SAM" id="SignalP"/>
    </source>
</evidence>
<evidence type="ECO:0000313" key="3">
    <source>
        <dbReference type="EMBL" id="KAK6503322.1"/>
    </source>
</evidence>
<sequence>MVRKSSLFLVASWFAAVQATISSQCINIRLQNRWLVGDCLTGSGGARIESSVYLQNRIANHEGVLEWVVNGNFAASCIECSLSTSSVITLNCKCKPTWGQHVPASIVLDEHIAVYNGFLLSDLSGTPTPPAVVSSIHLPEDPSWKFVYANTSCYSDNAGTCPSPTVGNGLTCSAGGTSVSASDGVSNCFAFRWPVSFPVWVTFGSLQVTAPSGAFRFNVYDTVDCSGGVKGTVEPGELGTCKAFNTQMLAFSAVPLWNGQT</sequence>
<dbReference type="SMART" id="SM01111">
    <property type="entry name" value="CVNH"/>
    <property type="match status" value="1"/>
</dbReference>
<dbReference type="Gene3D" id="2.30.60.10">
    <property type="entry name" value="Cyanovirin-N"/>
    <property type="match status" value="1"/>
</dbReference>
<dbReference type="Proteomes" id="UP001370758">
    <property type="component" value="Unassembled WGS sequence"/>
</dbReference>
<dbReference type="EMBL" id="JAVHJL010000005">
    <property type="protein sequence ID" value="KAK6503322.1"/>
    <property type="molecule type" value="Genomic_DNA"/>
</dbReference>
<evidence type="ECO:0000259" key="2">
    <source>
        <dbReference type="SMART" id="SM01111"/>
    </source>
</evidence>
<accession>A0AAV9W6V1</accession>
<feature type="signal peptide" evidence="1">
    <location>
        <begin position="1"/>
        <end position="19"/>
    </location>
</feature>
<comment type="caution">
    <text evidence="3">The sequence shown here is derived from an EMBL/GenBank/DDBJ whole genome shotgun (WGS) entry which is preliminary data.</text>
</comment>
<dbReference type="SUPFAM" id="SSF51322">
    <property type="entry name" value="Cyanovirin-N"/>
    <property type="match status" value="1"/>
</dbReference>
<keyword evidence="4" id="KW-1185">Reference proteome</keyword>
<name>A0AAV9W6V1_9PEZI</name>
<dbReference type="InterPro" id="IPR036673">
    <property type="entry name" value="Cyanovirin-N_sf"/>
</dbReference>
<gene>
    <name evidence="3" type="ORF">TWF481_008345</name>
</gene>
<proteinExistence type="predicted"/>
<dbReference type="AlphaFoldDB" id="A0AAV9W6V1"/>
<feature type="chain" id="PRO_5044024276" description="Cyanovirin-N domain-containing protein" evidence="1">
    <location>
        <begin position="20"/>
        <end position="261"/>
    </location>
</feature>
<dbReference type="Pfam" id="PF08881">
    <property type="entry name" value="CVNH"/>
    <property type="match status" value="1"/>
</dbReference>